<comment type="caution">
    <text evidence="6">The sequence shown here is derived from an EMBL/GenBank/DDBJ whole genome shotgun (WGS) entry which is preliminary data.</text>
</comment>
<accession>A0A0M9GEP0</accession>
<name>A0A0M9GEP0_9PSED</name>
<evidence type="ECO:0000259" key="5">
    <source>
        <dbReference type="PROSITE" id="PS51296"/>
    </source>
</evidence>
<dbReference type="OrthoDB" id="9794779at2"/>
<evidence type="ECO:0000313" key="6">
    <source>
        <dbReference type="EMBL" id="KPA89273.1"/>
    </source>
</evidence>
<sequence length="115" mass="12872">MGCVALCPLEALGDGQARGFDPQGRGADSLFALRYQGQVRVYRNLCPHLLVPLEYRKDRFLSADGQWVICYAHGARFRPDDGTCVHGPCRGDVLHALEHREVDGWLLLPLAQLER</sequence>
<dbReference type="GO" id="GO:0051213">
    <property type="term" value="F:dioxygenase activity"/>
    <property type="evidence" value="ECO:0007669"/>
    <property type="project" value="UniProtKB-KW"/>
</dbReference>
<keyword evidence="3" id="KW-0408">Iron</keyword>
<keyword evidence="6" id="KW-0223">Dioxygenase</keyword>
<keyword evidence="2" id="KW-0479">Metal-binding</keyword>
<dbReference type="STRING" id="50340.PF66_04124"/>
<dbReference type="InterPro" id="IPR017941">
    <property type="entry name" value="Rieske_2Fe-2S"/>
</dbReference>
<keyword evidence="7" id="KW-1185">Reference proteome</keyword>
<dbReference type="CDD" id="cd03467">
    <property type="entry name" value="Rieske"/>
    <property type="match status" value="1"/>
</dbReference>
<organism evidence="6 7">
    <name type="scientific">Pseudomonas asplenii</name>
    <dbReference type="NCBI Taxonomy" id="53407"/>
    <lineage>
        <taxon>Bacteria</taxon>
        <taxon>Pseudomonadati</taxon>
        <taxon>Pseudomonadota</taxon>
        <taxon>Gammaproteobacteria</taxon>
        <taxon>Pseudomonadales</taxon>
        <taxon>Pseudomonadaceae</taxon>
        <taxon>Pseudomonas</taxon>
    </lineage>
</organism>
<evidence type="ECO:0000256" key="3">
    <source>
        <dbReference type="ARBA" id="ARBA00023004"/>
    </source>
</evidence>
<evidence type="ECO:0000256" key="2">
    <source>
        <dbReference type="ARBA" id="ARBA00022723"/>
    </source>
</evidence>
<dbReference type="Pfam" id="PF00355">
    <property type="entry name" value="Rieske"/>
    <property type="match status" value="1"/>
</dbReference>
<dbReference type="AlphaFoldDB" id="A0A0M9GEP0"/>
<dbReference type="GO" id="GO:0046872">
    <property type="term" value="F:metal ion binding"/>
    <property type="evidence" value="ECO:0007669"/>
    <property type="project" value="UniProtKB-KW"/>
</dbReference>
<dbReference type="RefSeq" id="WP_054063646.1">
    <property type="nucleotide sequence ID" value="NZ_JSYZ01000016.1"/>
</dbReference>
<feature type="domain" description="Rieske" evidence="5">
    <location>
        <begin position="4"/>
        <end position="108"/>
    </location>
</feature>
<dbReference type="Proteomes" id="UP000037931">
    <property type="component" value="Unassembled WGS sequence"/>
</dbReference>
<dbReference type="PANTHER" id="PTHR40261">
    <property type="match status" value="1"/>
</dbReference>
<reference evidence="6 7" key="1">
    <citation type="journal article" date="2015" name="PLoS ONE">
        <title>Rice-Infecting Pseudomonas Genomes Are Highly Accessorized and Harbor Multiple Putative Virulence Mechanisms to Cause Sheath Brown Rot.</title>
        <authorList>
            <person name="Quibod I.L."/>
            <person name="Grande G."/>
            <person name="Oreiro E.G."/>
            <person name="Borja F.N."/>
            <person name="Dossa G.S."/>
            <person name="Mauleon R."/>
            <person name="Cruz C.V."/>
            <person name="Oliva R."/>
        </authorList>
    </citation>
    <scope>NUCLEOTIDE SEQUENCE [LARGE SCALE GENOMIC DNA]</scope>
    <source>
        <strain evidence="6 7">IRRI 6609</strain>
    </source>
</reference>
<dbReference type="GO" id="GO:0051537">
    <property type="term" value="F:2 iron, 2 sulfur cluster binding"/>
    <property type="evidence" value="ECO:0007669"/>
    <property type="project" value="UniProtKB-KW"/>
</dbReference>
<dbReference type="PANTHER" id="PTHR40261:SF1">
    <property type="entry name" value="RIESKE DOMAIN-CONTAINING PROTEIN"/>
    <property type="match status" value="1"/>
</dbReference>
<keyword evidence="4" id="KW-0411">Iron-sulfur</keyword>
<gene>
    <name evidence="6" type="ORF">PF66_04124</name>
</gene>
<keyword evidence="6" id="KW-0560">Oxidoreductase</keyword>
<protein>
    <submittedName>
        <fullName evidence="6">Ferredoxin subunit of nitrite reductase and ring-hydroxylating dioxygenase</fullName>
    </submittedName>
</protein>
<evidence type="ECO:0000256" key="1">
    <source>
        <dbReference type="ARBA" id="ARBA00022714"/>
    </source>
</evidence>
<dbReference type="PROSITE" id="PS51296">
    <property type="entry name" value="RIESKE"/>
    <property type="match status" value="1"/>
</dbReference>
<dbReference type="PATRIC" id="fig|50340.43.peg.1427"/>
<dbReference type="InterPro" id="IPR036922">
    <property type="entry name" value="Rieske_2Fe-2S_sf"/>
</dbReference>
<proteinExistence type="predicted"/>
<dbReference type="SUPFAM" id="SSF50022">
    <property type="entry name" value="ISP domain"/>
    <property type="match status" value="1"/>
</dbReference>
<dbReference type="Gene3D" id="2.102.10.10">
    <property type="entry name" value="Rieske [2Fe-2S] iron-sulphur domain"/>
    <property type="match status" value="1"/>
</dbReference>
<evidence type="ECO:0000256" key="4">
    <source>
        <dbReference type="ARBA" id="ARBA00023014"/>
    </source>
</evidence>
<evidence type="ECO:0000313" key="7">
    <source>
        <dbReference type="Proteomes" id="UP000037931"/>
    </source>
</evidence>
<dbReference type="EMBL" id="JSYZ01000016">
    <property type="protein sequence ID" value="KPA89273.1"/>
    <property type="molecule type" value="Genomic_DNA"/>
</dbReference>
<keyword evidence="1" id="KW-0001">2Fe-2S</keyword>